<keyword evidence="1" id="KW-0393">Immunoglobulin domain</keyword>
<evidence type="ECO:0000259" key="3">
    <source>
        <dbReference type="PROSITE" id="PS50835"/>
    </source>
</evidence>
<name>A0AAQ4FEI7_AMBAM</name>
<evidence type="ECO:0000313" key="4">
    <source>
        <dbReference type="EMBL" id="KAK8785233.1"/>
    </source>
</evidence>
<dbReference type="InterPro" id="IPR007110">
    <property type="entry name" value="Ig-like_dom"/>
</dbReference>
<dbReference type="GO" id="GO:0098632">
    <property type="term" value="F:cell-cell adhesion mediator activity"/>
    <property type="evidence" value="ECO:0007669"/>
    <property type="project" value="TreeGrafter"/>
</dbReference>
<dbReference type="PANTHER" id="PTHR10075">
    <property type="entry name" value="BASIGIN RELATED"/>
    <property type="match status" value="1"/>
</dbReference>
<dbReference type="Pfam" id="PF07679">
    <property type="entry name" value="I-set"/>
    <property type="match status" value="1"/>
</dbReference>
<dbReference type="SMART" id="SM00409">
    <property type="entry name" value="IG"/>
    <property type="match status" value="1"/>
</dbReference>
<dbReference type="InterPro" id="IPR036179">
    <property type="entry name" value="Ig-like_dom_sf"/>
</dbReference>
<feature type="chain" id="PRO_5042986216" description="Ig-like domain-containing protein" evidence="2">
    <location>
        <begin position="23"/>
        <end position="127"/>
    </location>
</feature>
<organism evidence="4 5">
    <name type="scientific">Amblyomma americanum</name>
    <name type="common">Lone star tick</name>
    <dbReference type="NCBI Taxonomy" id="6943"/>
    <lineage>
        <taxon>Eukaryota</taxon>
        <taxon>Metazoa</taxon>
        <taxon>Ecdysozoa</taxon>
        <taxon>Arthropoda</taxon>
        <taxon>Chelicerata</taxon>
        <taxon>Arachnida</taxon>
        <taxon>Acari</taxon>
        <taxon>Parasitiformes</taxon>
        <taxon>Ixodida</taxon>
        <taxon>Ixodoidea</taxon>
        <taxon>Ixodidae</taxon>
        <taxon>Amblyomminae</taxon>
        <taxon>Amblyomma</taxon>
    </lineage>
</organism>
<dbReference type="InterPro" id="IPR013098">
    <property type="entry name" value="Ig_I-set"/>
</dbReference>
<reference evidence="4 5" key="1">
    <citation type="journal article" date="2023" name="Arcadia Sci">
        <title>De novo assembly of a long-read Amblyomma americanum tick genome.</title>
        <authorList>
            <person name="Chou S."/>
            <person name="Poskanzer K.E."/>
            <person name="Rollins M."/>
            <person name="Thuy-Boun P.S."/>
        </authorList>
    </citation>
    <scope>NUCLEOTIDE SEQUENCE [LARGE SCALE GENOMIC DNA]</scope>
    <source>
        <strain evidence="4">F_SG_1</strain>
        <tissue evidence="4">Salivary glands</tissue>
    </source>
</reference>
<keyword evidence="5" id="KW-1185">Reference proteome</keyword>
<dbReference type="PANTHER" id="PTHR10075:SF101">
    <property type="entry name" value="ZWEI IG DOMAIN PROTEIN ZIG-3"/>
    <property type="match status" value="1"/>
</dbReference>
<comment type="caution">
    <text evidence="4">The sequence shown here is derived from an EMBL/GenBank/DDBJ whole genome shotgun (WGS) entry which is preliminary data.</text>
</comment>
<dbReference type="InterPro" id="IPR003599">
    <property type="entry name" value="Ig_sub"/>
</dbReference>
<dbReference type="SMART" id="SM00408">
    <property type="entry name" value="IGc2"/>
    <property type="match status" value="1"/>
</dbReference>
<protein>
    <recommendedName>
        <fullName evidence="3">Ig-like domain-containing protein</fullName>
    </recommendedName>
</protein>
<gene>
    <name evidence="4" type="ORF">V5799_008416</name>
</gene>
<dbReference type="InterPro" id="IPR003598">
    <property type="entry name" value="Ig_sub2"/>
</dbReference>
<dbReference type="PROSITE" id="PS50835">
    <property type="entry name" value="IG_LIKE"/>
    <property type="match status" value="1"/>
</dbReference>
<evidence type="ECO:0000256" key="1">
    <source>
        <dbReference type="ARBA" id="ARBA00023319"/>
    </source>
</evidence>
<feature type="signal peptide" evidence="2">
    <location>
        <begin position="1"/>
        <end position="22"/>
    </location>
</feature>
<dbReference type="AlphaFoldDB" id="A0AAQ4FEI7"/>
<dbReference type="Proteomes" id="UP001321473">
    <property type="component" value="Unassembled WGS sequence"/>
</dbReference>
<evidence type="ECO:0000313" key="5">
    <source>
        <dbReference type="Proteomes" id="UP001321473"/>
    </source>
</evidence>
<dbReference type="GO" id="GO:0070593">
    <property type="term" value="P:dendrite self-avoidance"/>
    <property type="evidence" value="ECO:0007669"/>
    <property type="project" value="TreeGrafter"/>
</dbReference>
<dbReference type="Gene3D" id="2.60.40.10">
    <property type="entry name" value="Immunoglobulins"/>
    <property type="match status" value="1"/>
</dbReference>
<dbReference type="EMBL" id="JARKHS020003764">
    <property type="protein sequence ID" value="KAK8785233.1"/>
    <property type="molecule type" value="Genomic_DNA"/>
</dbReference>
<dbReference type="GO" id="GO:0005886">
    <property type="term" value="C:plasma membrane"/>
    <property type="evidence" value="ECO:0007669"/>
    <property type="project" value="TreeGrafter"/>
</dbReference>
<dbReference type="SUPFAM" id="SSF48726">
    <property type="entry name" value="Immunoglobulin"/>
    <property type="match status" value="1"/>
</dbReference>
<dbReference type="InterPro" id="IPR013783">
    <property type="entry name" value="Ig-like_fold"/>
</dbReference>
<keyword evidence="2" id="KW-0732">Signal</keyword>
<proteinExistence type="predicted"/>
<dbReference type="GO" id="GO:0007156">
    <property type="term" value="P:homophilic cell adhesion via plasma membrane adhesion molecules"/>
    <property type="evidence" value="ECO:0007669"/>
    <property type="project" value="TreeGrafter"/>
</dbReference>
<dbReference type="FunFam" id="2.60.40.10:FF:000333">
    <property type="entry name" value="Down syndrome cell adhesion molecule"/>
    <property type="match status" value="1"/>
</dbReference>
<accession>A0AAQ4FEI7</accession>
<evidence type="ECO:0000256" key="2">
    <source>
        <dbReference type="SAM" id="SignalP"/>
    </source>
</evidence>
<dbReference type="GO" id="GO:0007411">
    <property type="term" value="P:axon guidance"/>
    <property type="evidence" value="ECO:0007669"/>
    <property type="project" value="TreeGrafter"/>
</dbReference>
<dbReference type="GO" id="GO:0030424">
    <property type="term" value="C:axon"/>
    <property type="evidence" value="ECO:0007669"/>
    <property type="project" value="TreeGrafter"/>
</dbReference>
<feature type="domain" description="Ig-like" evidence="3">
    <location>
        <begin position="26"/>
        <end position="117"/>
    </location>
</feature>
<sequence>MRNLPCAYAFAFIVTVIVSASGSGPPRVFEFAFPPEVALGDEILVGCVVKKGSSGPYHISWQKDGRAIESNDHLSVSGQSKASTALRIAGVRPGDIGNYTCVARNSFGSDSFTAPLTVHGETNFFRT</sequence>